<evidence type="ECO:0000256" key="1">
    <source>
        <dbReference type="ARBA" id="ARBA00006484"/>
    </source>
</evidence>
<keyword evidence="4" id="KW-1185">Reference proteome</keyword>
<dbReference type="InterPro" id="IPR051019">
    <property type="entry name" value="VLCFA-Steroid_DH"/>
</dbReference>
<dbReference type="PANTHER" id="PTHR43899">
    <property type="entry name" value="RH59310P"/>
    <property type="match status" value="1"/>
</dbReference>
<dbReference type="PANTHER" id="PTHR43899:SF13">
    <property type="entry name" value="RH59310P"/>
    <property type="match status" value="1"/>
</dbReference>
<dbReference type="Gene3D" id="3.40.50.720">
    <property type="entry name" value="NAD(P)-binding Rossmann-like Domain"/>
    <property type="match status" value="1"/>
</dbReference>
<dbReference type="Proteomes" id="UP001189122">
    <property type="component" value="Unassembled WGS sequence"/>
</dbReference>
<comment type="similarity">
    <text evidence="1">Belongs to the short-chain dehydrogenases/reductases (SDR) family.</text>
</comment>
<dbReference type="EMBL" id="CACRZD030000089">
    <property type="protein sequence ID" value="CAA6674225.1"/>
    <property type="molecule type" value="Genomic_DNA"/>
</dbReference>
<reference evidence="4" key="1">
    <citation type="journal article" date="2020" name="Sci. Rep.">
        <title>Chromosome-scale genome assembly for the duckweed Spirodela intermedia, integrating cytogenetic maps, PacBio and Oxford Nanopore libraries.</title>
        <authorList>
            <person name="Hoang P.T.N."/>
            <person name="Fiebig A."/>
            <person name="Novak P."/>
            <person name="Macas J."/>
            <person name="Cao H.X."/>
            <person name="Stepanenko A."/>
            <person name="Chen G."/>
            <person name="Borisjuk N."/>
            <person name="Scholz U."/>
            <person name="Schubert I."/>
        </authorList>
    </citation>
    <scope>NUCLEOTIDE SEQUENCE [LARGE SCALE GENOMIC DNA]</scope>
</reference>
<name>A0ABN7E8M9_SPIIN</name>
<accession>A0ABN7E8M9</accession>
<sequence>MVLLLSSVGAFAVLRFSFCVLKWLYIFFLRPDKNLLDYGRWALAFELARRGLNLLLVGRNPDKLSEVTGEIQAQVPTVEVQTVVVDLSGDLSKGIRNLETAIEGLTAVTKAVLRAMLKKKRGHRQYCSGSTVALPSHPLLAVYAGTKGGSAELSGGVCPQYRRPLTKSLHQSAERSTAYRAFTDPADRTHPPIHFGPFYSAHFLSYGVGSFLALHGNSVTLIS</sequence>
<evidence type="ECO:0000256" key="2">
    <source>
        <dbReference type="ARBA" id="ARBA00023002"/>
    </source>
</evidence>
<dbReference type="SUPFAM" id="SSF51735">
    <property type="entry name" value="NAD(P)-binding Rossmann-fold domains"/>
    <property type="match status" value="1"/>
</dbReference>
<protein>
    <submittedName>
        <fullName evidence="3">Uncharacterized protein</fullName>
    </submittedName>
</protein>
<gene>
    <name evidence="3" type="ORF">SI7747_UN020583</name>
</gene>
<keyword evidence="2" id="KW-0560">Oxidoreductase</keyword>
<proteinExistence type="inferred from homology"/>
<evidence type="ECO:0000313" key="3">
    <source>
        <dbReference type="EMBL" id="CAA6674225.1"/>
    </source>
</evidence>
<comment type="caution">
    <text evidence="3">The sequence shown here is derived from an EMBL/GenBank/DDBJ whole genome shotgun (WGS) entry which is preliminary data.</text>
</comment>
<dbReference type="InterPro" id="IPR036291">
    <property type="entry name" value="NAD(P)-bd_dom_sf"/>
</dbReference>
<evidence type="ECO:0000313" key="4">
    <source>
        <dbReference type="Proteomes" id="UP001189122"/>
    </source>
</evidence>
<organism evidence="3 4">
    <name type="scientific">Spirodela intermedia</name>
    <name type="common">Intermediate duckweed</name>
    <dbReference type="NCBI Taxonomy" id="51605"/>
    <lineage>
        <taxon>Eukaryota</taxon>
        <taxon>Viridiplantae</taxon>
        <taxon>Streptophyta</taxon>
        <taxon>Embryophyta</taxon>
        <taxon>Tracheophyta</taxon>
        <taxon>Spermatophyta</taxon>
        <taxon>Magnoliopsida</taxon>
        <taxon>Liliopsida</taxon>
        <taxon>Araceae</taxon>
        <taxon>Lemnoideae</taxon>
        <taxon>Spirodela</taxon>
    </lineage>
</organism>